<dbReference type="PROSITE" id="PS50126">
    <property type="entry name" value="S1"/>
    <property type="match status" value="1"/>
</dbReference>
<gene>
    <name evidence="3" type="ORF">A5880_000897</name>
    <name evidence="2" type="ORF">A5880_003003</name>
</gene>
<dbReference type="STRING" id="1834181.A5880_000897"/>
<dbReference type="Proteomes" id="UP000195139">
    <property type="component" value="Unassembled WGS sequence"/>
</dbReference>
<organism evidence="3">
    <name type="scientific">Candidatus Enterococcus mansonii</name>
    <dbReference type="NCBI Taxonomy" id="1834181"/>
    <lineage>
        <taxon>Bacteria</taxon>
        <taxon>Bacillati</taxon>
        <taxon>Bacillota</taxon>
        <taxon>Bacilli</taxon>
        <taxon>Lactobacillales</taxon>
        <taxon>Enterococcaceae</taxon>
        <taxon>Enterococcus</taxon>
    </lineage>
</organism>
<dbReference type="GO" id="GO:0006139">
    <property type="term" value="P:nucleobase-containing compound metabolic process"/>
    <property type="evidence" value="ECO:0007669"/>
    <property type="project" value="InterPro"/>
</dbReference>
<dbReference type="FunFam" id="1.10.10.650:FF:000001">
    <property type="entry name" value="S1 RNA-binding domain 1"/>
    <property type="match status" value="1"/>
</dbReference>
<dbReference type="Gene3D" id="3.30.420.140">
    <property type="entry name" value="YqgF/RNase H-like domain"/>
    <property type="match status" value="1"/>
</dbReference>
<dbReference type="EMBL" id="NGLE02000001">
    <property type="protein sequence ID" value="MEI5995413.1"/>
    <property type="molecule type" value="Genomic_DNA"/>
</dbReference>
<dbReference type="InterPro" id="IPR050437">
    <property type="entry name" value="Ribos_protein_bS1-like"/>
</dbReference>
<dbReference type="SMART" id="SM00316">
    <property type="entry name" value="S1"/>
    <property type="match status" value="1"/>
</dbReference>
<proteinExistence type="predicted"/>
<comment type="caution">
    <text evidence="3">The sequence shown here is derived from an EMBL/GenBank/DDBJ whole genome shotgun (WGS) entry which is preliminary data.</text>
</comment>
<dbReference type="InterPro" id="IPR055179">
    <property type="entry name" value="Tex-like_central_region"/>
</dbReference>
<dbReference type="GO" id="GO:0005737">
    <property type="term" value="C:cytoplasm"/>
    <property type="evidence" value="ECO:0007669"/>
    <property type="project" value="UniProtKB-ARBA"/>
</dbReference>
<dbReference type="Pfam" id="PF22706">
    <property type="entry name" value="Tex_central_region"/>
    <property type="match status" value="1"/>
</dbReference>
<dbReference type="InterPro" id="IPR032639">
    <property type="entry name" value="Tex_YqgF"/>
</dbReference>
<dbReference type="Pfam" id="PF00575">
    <property type="entry name" value="S1"/>
    <property type="match status" value="1"/>
</dbReference>
<dbReference type="GO" id="GO:0003735">
    <property type="term" value="F:structural constituent of ribosome"/>
    <property type="evidence" value="ECO:0007669"/>
    <property type="project" value="TreeGrafter"/>
</dbReference>
<dbReference type="SUPFAM" id="SSF50249">
    <property type="entry name" value="Nucleic acid-binding proteins"/>
    <property type="match status" value="1"/>
</dbReference>
<dbReference type="Pfam" id="PF16921">
    <property type="entry name" value="Tex_YqgF"/>
    <property type="match status" value="1"/>
</dbReference>
<dbReference type="GO" id="GO:0003729">
    <property type="term" value="F:mRNA binding"/>
    <property type="evidence" value="ECO:0007669"/>
    <property type="project" value="TreeGrafter"/>
</dbReference>
<evidence type="ECO:0000313" key="4">
    <source>
        <dbReference type="Proteomes" id="UP000195139"/>
    </source>
</evidence>
<dbReference type="FunFam" id="2.40.50.140:FF:000051">
    <property type="entry name" value="RNA-binding transcriptional accessory protein"/>
    <property type="match status" value="1"/>
</dbReference>
<evidence type="ECO:0000313" key="2">
    <source>
        <dbReference type="EMBL" id="MEI5995413.1"/>
    </source>
</evidence>
<name>A0A242CIZ6_9ENTE</name>
<dbReference type="FunFam" id="1.10.150.310:FF:000001">
    <property type="entry name" value="RNA-binding transcriptional accessory protein"/>
    <property type="match status" value="1"/>
</dbReference>
<dbReference type="Gene3D" id="1.10.3500.10">
    <property type="entry name" value="Tex N-terminal region-like"/>
    <property type="match status" value="1"/>
</dbReference>
<dbReference type="RefSeq" id="WP_086329863.1">
    <property type="nucleotide sequence ID" value="NZ_NGLE02000001.1"/>
</dbReference>
<dbReference type="PANTHER" id="PTHR10724:SF10">
    <property type="entry name" value="S1 RNA-BINDING DOMAIN-CONTAINING PROTEIN 1"/>
    <property type="match status" value="1"/>
</dbReference>
<dbReference type="AlphaFoldDB" id="A0A242CIZ6"/>
<dbReference type="InterPro" id="IPR044146">
    <property type="entry name" value="S1_Tex"/>
</dbReference>
<dbReference type="SMART" id="SM00732">
    <property type="entry name" value="YqgFc"/>
    <property type="match status" value="1"/>
</dbReference>
<dbReference type="Pfam" id="PF09371">
    <property type="entry name" value="Tex_N"/>
    <property type="match status" value="1"/>
</dbReference>
<dbReference type="EMBL" id="NGLE01000001">
    <property type="protein sequence ID" value="OTO10214.1"/>
    <property type="molecule type" value="Genomic_DNA"/>
</dbReference>
<reference evidence="3" key="1">
    <citation type="submission" date="2017-05" db="EMBL/GenBank/DDBJ databases">
        <title>The Genome Sequence of Enterococcus sp. 4G2_DIV0659.</title>
        <authorList>
            <consortium name="The Broad Institute Genomics Platform"/>
            <consortium name="The Broad Institute Genomic Center for Infectious Diseases"/>
            <person name="Earl A."/>
            <person name="Manson A."/>
            <person name="Schwartman J."/>
            <person name="Gilmore M."/>
            <person name="Abouelleil A."/>
            <person name="Cao P."/>
            <person name="Chapman S."/>
            <person name="Cusick C."/>
            <person name="Shea T."/>
            <person name="Young S."/>
            <person name="Neafsey D."/>
            <person name="Nusbaum C."/>
            <person name="Birren B."/>
        </authorList>
    </citation>
    <scope>NUCLEOTIDE SEQUENCE [LARGE SCALE GENOMIC DNA]</scope>
    <source>
        <strain evidence="3">4G2_DIV0659</strain>
    </source>
</reference>
<dbReference type="Gene3D" id="1.10.10.650">
    <property type="entry name" value="RuvA domain 2-like"/>
    <property type="match status" value="1"/>
</dbReference>
<dbReference type="InterPro" id="IPR012337">
    <property type="entry name" value="RNaseH-like_sf"/>
</dbReference>
<reference evidence="2 4" key="2">
    <citation type="submission" date="2018-07" db="EMBL/GenBank/DDBJ databases">
        <title>The Genome Sequence of Enterococcus sp. DIV0659b.</title>
        <authorList>
            <consortium name="The Broad Institute Genomics Platform"/>
            <consortium name="The Broad Institute Genomic Center for Infectious Diseases"/>
            <person name="Earl A."/>
            <person name="Manson A."/>
            <person name="Schwartman J."/>
            <person name="Gilmore M."/>
            <person name="Abouelleil A."/>
            <person name="Cao P."/>
            <person name="Chapman S."/>
            <person name="Cusick C."/>
            <person name="Shea T."/>
            <person name="Young S."/>
            <person name="Neafsey D."/>
            <person name="Nusbaum C."/>
            <person name="Birren B."/>
        </authorList>
    </citation>
    <scope>NUCLEOTIDE SEQUENCE [LARGE SCALE GENOMIC DNA]</scope>
    <source>
        <strain evidence="2 4">4G2_DIV0659</strain>
    </source>
</reference>
<dbReference type="Gene3D" id="1.10.150.310">
    <property type="entry name" value="Tex RuvX-like domain-like"/>
    <property type="match status" value="1"/>
</dbReference>
<protein>
    <submittedName>
        <fullName evidence="3">S1 RNA-binding protein</fullName>
    </submittedName>
</protein>
<dbReference type="InterPro" id="IPR023323">
    <property type="entry name" value="Tex-like_dom_sf"/>
</dbReference>
<dbReference type="SUPFAM" id="SSF47781">
    <property type="entry name" value="RuvA domain 2-like"/>
    <property type="match status" value="2"/>
</dbReference>
<evidence type="ECO:0000259" key="1">
    <source>
        <dbReference type="PROSITE" id="PS50126"/>
    </source>
</evidence>
<dbReference type="OrthoDB" id="9804714at2"/>
<dbReference type="Pfam" id="PF17674">
    <property type="entry name" value="HHH_9"/>
    <property type="match status" value="1"/>
</dbReference>
<dbReference type="FunFam" id="3.30.420.140:FF:000001">
    <property type="entry name" value="RNA-binding transcriptional accessory protein"/>
    <property type="match status" value="1"/>
</dbReference>
<dbReference type="Pfam" id="PF12836">
    <property type="entry name" value="HHH_3"/>
    <property type="match status" value="1"/>
</dbReference>
<dbReference type="InterPro" id="IPR018974">
    <property type="entry name" value="Tex-like_N"/>
</dbReference>
<dbReference type="InterPro" id="IPR010994">
    <property type="entry name" value="RuvA_2-like"/>
</dbReference>
<dbReference type="InterPro" id="IPR006641">
    <property type="entry name" value="YqgF/RNaseH-like_dom"/>
</dbReference>
<dbReference type="InterPro" id="IPR037027">
    <property type="entry name" value="YqgF/RNaseH-like_dom_sf"/>
</dbReference>
<dbReference type="InterPro" id="IPR012340">
    <property type="entry name" value="NA-bd_OB-fold"/>
</dbReference>
<evidence type="ECO:0000313" key="3">
    <source>
        <dbReference type="EMBL" id="OTO10214.1"/>
    </source>
</evidence>
<dbReference type="InterPro" id="IPR041692">
    <property type="entry name" value="HHH_9"/>
</dbReference>
<dbReference type="SUPFAM" id="SSF53098">
    <property type="entry name" value="Ribonuclease H-like"/>
    <property type="match status" value="1"/>
</dbReference>
<dbReference type="InterPro" id="IPR023319">
    <property type="entry name" value="Tex-like_HTH_dom_sf"/>
</dbReference>
<dbReference type="PANTHER" id="PTHR10724">
    <property type="entry name" value="30S RIBOSOMAL PROTEIN S1"/>
    <property type="match status" value="1"/>
</dbReference>
<dbReference type="GO" id="GO:0006412">
    <property type="term" value="P:translation"/>
    <property type="evidence" value="ECO:0007669"/>
    <property type="project" value="TreeGrafter"/>
</dbReference>
<accession>A0A242CIZ6</accession>
<keyword evidence="4" id="KW-1185">Reference proteome</keyword>
<sequence>MAEAYNQEVVVLLQKELTEYRPNQITTVLTLLNEGNTVPFIARYRKEMTGSLDEVQIREIEERYTYLGNLEKRKEEVLRLIEEQGKLTDELAKSIQKATKMQQVEDLYRPYKQKRRTKATIAKEKGLEPLAEWLLSFPAQADVKAEAKNYMDAEKEVDSVEAALQGAHEIIAERVSDEPKFRTWIRDFTFKHGQYISTVKDKEKDEKSVYEMYYDFSEPASKIVSHRVLATNRGEKEDILKVSLLVEEEKIAAYLDRQLIGNNKQSPTATYVETAYLDSYKRFIGPAIEREIRNELTEKADEQAINIFGENLRNLLLQPPLKGKVVLGFDPAYRTGCKLAIVDATGKVLAIQVIYPHKPASGEKRAAAGPAFTKLIEEYQVEMVAIGNGTASRESELFVAEQLKQIKRDVFYVIVNEAGASVYSASDVARAEFPDLQVEERSAVSIARRLQDPLAELVKIDPKAVGVGQYQHDVSQKRLAEQLDFVVETAVNQVGVNVNTASPQLLQHISGLNKTTAQNLMAYRDENGAFTARNQVKKVPRLGPKAYEQAIGFLRIPNGKNILDNTGIHPESYDVAKAILAKAAVELAELGTAEAAQKIKSLSLSQLEADLAVGSETLKDIIQALVQPGRDMRDEMPAPLLRKDVLSMEDLKPGMELQGTVRNVIDFGAFVDIGVKQDGLVHISKLSTKFVKHPTDIVAVGDVVTVWVEEVDTKKGRISLTMLPQVERKD</sequence>
<dbReference type="InterPro" id="IPR003029">
    <property type="entry name" value="S1_domain"/>
</dbReference>
<dbReference type="Gene3D" id="2.40.50.140">
    <property type="entry name" value="Nucleic acid-binding proteins"/>
    <property type="match status" value="1"/>
</dbReference>
<dbReference type="SUPFAM" id="SSF158832">
    <property type="entry name" value="Tex N-terminal region-like"/>
    <property type="match status" value="1"/>
</dbReference>
<feature type="domain" description="S1 motif" evidence="1">
    <location>
        <begin position="654"/>
        <end position="723"/>
    </location>
</feature>
<dbReference type="CDD" id="cd05685">
    <property type="entry name" value="S1_Tex"/>
    <property type="match status" value="1"/>
</dbReference>